<dbReference type="AlphaFoldDB" id="A0AAN6X001"/>
<evidence type="ECO:0000256" key="3">
    <source>
        <dbReference type="SAM" id="MobiDB-lite"/>
    </source>
</evidence>
<protein>
    <recommendedName>
        <fullName evidence="4">WHIM1 domain-containing protein</fullName>
    </recommendedName>
</protein>
<dbReference type="Proteomes" id="UP001302126">
    <property type="component" value="Unassembled WGS sequence"/>
</dbReference>
<name>A0AAN6X001_9PEZI</name>
<feature type="compositionally biased region" description="Basic and acidic residues" evidence="3">
    <location>
        <begin position="39"/>
        <end position="63"/>
    </location>
</feature>
<feature type="region of interest" description="Disordered" evidence="3">
    <location>
        <begin position="510"/>
        <end position="651"/>
    </location>
</feature>
<evidence type="ECO:0000256" key="1">
    <source>
        <dbReference type="ARBA" id="ARBA00004123"/>
    </source>
</evidence>
<comment type="caution">
    <text evidence="5">The sequence shown here is derived from an EMBL/GenBank/DDBJ whole genome shotgun (WGS) entry which is preliminary data.</text>
</comment>
<dbReference type="Pfam" id="PF15612">
    <property type="entry name" value="WHIM1"/>
    <property type="match status" value="1"/>
</dbReference>
<feature type="compositionally biased region" description="Low complexity" evidence="3">
    <location>
        <begin position="8"/>
        <end position="19"/>
    </location>
</feature>
<reference evidence="5" key="2">
    <citation type="submission" date="2023-05" db="EMBL/GenBank/DDBJ databases">
        <authorList>
            <consortium name="Lawrence Berkeley National Laboratory"/>
            <person name="Steindorff A."/>
            <person name="Hensen N."/>
            <person name="Bonometti L."/>
            <person name="Westerberg I."/>
            <person name="Brannstrom I.O."/>
            <person name="Guillou S."/>
            <person name="Cros-Aarteil S."/>
            <person name="Calhoun S."/>
            <person name="Haridas S."/>
            <person name="Kuo A."/>
            <person name="Mondo S."/>
            <person name="Pangilinan J."/>
            <person name="Riley R."/>
            <person name="Labutti K."/>
            <person name="Andreopoulos B."/>
            <person name="Lipzen A."/>
            <person name="Chen C."/>
            <person name="Yanf M."/>
            <person name="Daum C."/>
            <person name="Ng V."/>
            <person name="Clum A."/>
            <person name="Ohm R."/>
            <person name="Martin F."/>
            <person name="Silar P."/>
            <person name="Natvig D."/>
            <person name="Lalanne C."/>
            <person name="Gautier V."/>
            <person name="Ament-Velasquez S.L."/>
            <person name="Kruys A."/>
            <person name="Hutchinson M.I."/>
            <person name="Powell A.J."/>
            <person name="Barry K."/>
            <person name="Miller A.N."/>
            <person name="Grigoriev I.V."/>
            <person name="Debuchy R."/>
            <person name="Gladieux P."/>
            <person name="Thoren M.H."/>
            <person name="Johannesson H."/>
        </authorList>
    </citation>
    <scope>NUCLEOTIDE SEQUENCE</scope>
    <source>
        <strain evidence="5">PSN309</strain>
    </source>
</reference>
<evidence type="ECO:0000259" key="4">
    <source>
        <dbReference type="Pfam" id="PF15612"/>
    </source>
</evidence>
<dbReference type="EMBL" id="MU864366">
    <property type="protein sequence ID" value="KAK4190385.1"/>
    <property type="molecule type" value="Genomic_DNA"/>
</dbReference>
<proteinExistence type="predicted"/>
<dbReference type="GO" id="GO:0005634">
    <property type="term" value="C:nucleus"/>
    <property type="evidence" value="ECO:0007669"/>
    <property type="project" value="UniProtKB-SubCell"/>
</dbReference>
<feature type="compositionally biased region" description="Acidic residues" evidence="3">
    <location>
        <begin position="440"/>
        <end position="485"/>
    </location>
</feature>
<feature type="compositionally biased region" description="Polar residues" evidence="3">
    <location>
        <begin position="583"/>
        <end position="594"/>
    </location>
</feature>
<reference evidence="5" key="1">
    <citation type="journal article" date="2023" name="Mol. Phylogenet. Evol.">
        <title>Genome-scale phylogeny and comparative genomics of the fungal order Sordariales.</title>
        <authorList>
            <person name="Hensen N."/>
            <person name="Bonometti L."/>
            <person name="Westerberg I."/>
            <person name="Brannstrom I.O."/>
            <person name="Guillou S."/>
            <person name="Cros-Aarteil S."/>
            <person name="Calhoun S."/>
            <person name="Haridas S."/>
            <person name="Kuo A."/>
            <person name="Mondo S."/>
            <person name="Pangilinan J."/>
            <person name="Riley R."/>
            <person name="LaButti K."/>
            <person name="Andreopoulos B."/>
            <person name="Lipzen A."/>
            <person name="Chen C."/>
            <person name="Yan M."/>
            <person name="Daum C."/>
            <person name="Ng V."/>
            <person name="Clum A."/>
            <person name="Steindorff A."/>
            <person name="Ohm R.A."/>
            <person name="Martin F."/>
            <person name="Silar P."/>
            <person name="Natvig D.O."/>
            <person name="Lalanne C."/>
            <person name="Gautier V."/>
            <person name="Ament-Velasquez S.L."/>
            <person name="Kruys A."/>
            <person name="Hutchinson M.I."/>
            <person name="Powell A.J."/>
            <person name="Barry K."/>
            <person name="Miller A.N."/>
            <person name="Grigoriev I.V."/>
            <person name="Debuchy R."/>
            <person name="Gladieux P."/>
            <person name="Hiltunen Thoren M."/>
            <person name="Johannesson H."/>
        </authorList>
    </citation>
    <scope>NUCLEOTIDE SEQUENCE</scope>
    <source>
        <strain evidence="5">PSN309</strain>
    </source>
</reference>
<feature type="compositionally biased region" description="Basic and acidic residues" evidence="3">
    <location>
        <begin position="298"/>
        <end position="316"/>
    </location>
</feature>
<dbReference type="InterPro" id="IPR028942">
    <property type="entry name" value="WHIM1_dom"/>
</dbReference>
<evidence type="ECO:0000256" key="2">
    <source>
        <dbReference type="ARBA" id="ARBA00023242"/>
    </source>
</evidence>
<dbReference type="PANTHER" id="PTHR42107:SF1">
    <property type="entry name" value="WHIM1 DOMAIN-CONTAINING PROTEIN"/>
    <property type="match status" value="1"/>
</dbReference>
<gene>
    <name evidence="5" type="ORF">QBC35DRAFT_449358</name>
</gene>
<feature type="domain" description="WHIM1" evidence="4">
    <location>
        <begin position="155"/>
        <end position="199"/>
    </location>
</feature>
<comment type="subcellular location">
    <subcellularLocation>
        <location evidence="1">Nucleus</location>
    </subcellularLocation>
</comment>
<evidence type="ECO:0000313" key="5">
    <source>
        <dbReference type="EMBL" id="KAK4190385.1"/>
    </source>
</evidence>
<feature type="region of interest" description="Disordered" evidence="3">
    <location>
        <begin position="298"/>
        <end position="496"/>
    </location>
</feature>
<sequence length="651" mass="72276">MADDDSSDLSSISSLSAPPSDDESDIQLQEQEGILKFFHKVDRNPALEPKDKSPPRPKREPSPPHEYVLADNPDIAFIVMFRARFTEAFPKSLPNFGPQELERDIVDTIPGKRVEHFLCALLGALLNRKQDVKPGHYNRALEEAIQTHKGQWARDWESKNPLSAGATFGSMTPVQRLTLLRTLIQWTLASSDAVKTMINQQYKNRHEEDINVPLSVQMWGSDGDKRRYFLIEGNDDTSFRVYRESNPAGIQRTWWSVAGDIEELKSLADKLETQDGGPKAKALAKRILNSIPRFEATEEKRRRREYRQMQKERFNRPEPGFSLYEGRTRGKRMKYTYSDNEDDSLTDTSVRRSTRNTRNHTPAEPSGPVITASGRQSRAPARLNMENASDGPSAATSVQGDDVSMQEESINPRGRARRSAAVNHGMNGWSGSKKRKSEEYESESDDEGSEPDFGDDEEEEHVPDDEDDDEEEFENESPLDEDLEVAEGGGDGSDSLVFKFPIRVSFDEDNKVHQIPGPPVEIVSPHRNHPRAARRNVVVSEDSEEATNSGSTGEEDDEPIVPEPELPAAESIAVATKQRARTPEQQSVPATLTNEVEKPTTAATAMAGSDAKPPLTPSSAPSTSLAFRGSPDKPAQPQVVPAAAINVGSIE</sequence>
<keyword evidence="6" id="KW-1185">Reference proteome</keyword>
<keyword evidence="2" id="KW-0539">Nucleus</keyword>
<feature type="compositionally biased region" description="Low complexity" evidence="3">
    <location>
        <begin position="635"/>
        <end position="644"/>
    </location>
</feature>
<feature type="region of interest" description="Disordered" evidence="3">
    <location>
        <begin position="1"/>
        <end position="67"/>
    </location>
</feature>
<accession>A0AAN6X001</accession>
<evidence type="ECO:0000313" key="6">
    <source>
        <dbReference type="Proteomes" id="UP001302126"/>
    </source>
</evidence>
<feature type="compositionally biased region" description="Low complexity" evidence="3">
    <location>
        <begin position="617"/>
        <end position="626"/>
    </location>
</feature>
<organism evidence="5 6">
    <name type="scientific">Podospora australis</name>
    <dbReference type="NCBI Taxonomy" id="1536484"/>
    <lineage>
        <taxon>Eukaryota</taxon>
        <taxon>Fungi</taxon>
        <taxon>Dikarya</taxon>
        <taxon>Ascomycota</taxon>
        <taxon>Pezizomycotina</taxon>
        <taxon>Sordariomycetes</taxon>
        <taxon>Sordariomycetidae</taxon>
        <taxon>Sordariales</taxon>
        <taxon>Podosporaceae</taxon>
        <taxon>Podospora</taxon>
    </lineage>
</organism>
<dbReference type="PANTHER" id="PTHR42107">
    <property type="entry name" value="YALI0D24453P"/>
    <property type="match status" value="1"/>
</dbReference>